<organism evidence="1 2">
    <name type="scientific">Mycobacterium timonense</name>
    <dbReference type="NCBI Taxonomy" id="701043"/>
    <lineage>
        <taxon>Bacteria</taxon>
        <taxon>Bacillati</taxon>
        <taxon>Actinomycetota</taxon>
        <taxon>Actinomycetes</taxon>
        <taxon>Mycobacteriales</taxon>
        <taxon>Mycobacteriaceae</taxon>
        <taxon>Mycobacterium</taxon>
        <taxon>Mycobacterium avium complex (MAC)</taxon>
    </lineage>
</organism>
<dbReference type="Pfam" id="PF04237">
    <property type="entry name" value="YjbR"/>
    <property type="match status" value="1"/>
</dbReference>
<name>A0A7I9Z6Z4_9MYCO</name>
<evidence type="ECO:0000313" key="1">
    <source>
        <dbReference type="EMBL" id="GFG96638.1"/>
    </source>
</evidence>
<dbReference type="AlphaFoldDB" id="A0A7I9Z6Z4"/>
<gene>
    <name evidence="1" type="ORF">MTIM_25170</name>
</gene>
<reference evidence="1 2" key="1">
    <citation type="journal article" date="2019" name="Emerg. Microbes Infect.">
        <title>Comprehensive subspecies identification of 175 nontuberculous mycobacteria species based on 7547 genomic profiles.</title>
        <authorList>
            <person name="Matsumoto Y."/>
            <person name="Kinjo T."/>
            <person name="Motooka D."/>
            <person name="Nabeya D."/>
            <person name="Jung N."/>
            <person name="Uechi K."/>
            <person name="Horii T."/>
            <person name="Iida T."/>
            <person name="Fujita J."/>
            <person name="Nakamura S."/>
        </authorList>
    </citation>
    <scope>NUCLEOTIDE SEQUENCE [LARGE SCALE GENOMIC DNA]</scope>
    <source>
        <strain evidence="1 2">JCM 30726</strain>
    </source>
</reference>
<protein>
    <recommendedName>
        <fullName evidence="3">MmcQ/YjbR family DNA-binding protein</fullName>
    </recommendedName>
</protein>
<dbReference type="Proteomes" id="UP000465301">
    <property type="component" value="Unassembled WGS sequence"/>
</dbReference>
<comment type="caution">
    <text evidence="1">The sequence shown here is derived from an EMBL/GenBank/DDBJ whole genome shotgun (WGS) entry which is preliminary data.</text>
</comment>
<proteinExistence type="predicted"/>
<evidence type="ECO:0000313" key="2">
    <source>
        <dbReference type="Proteomes" id="UP000465301"/>
    </source>
</evidence>
<evidence type="ECO:0008006" key="3">
    <source>
        <dbReference type="Google" id="ProtNLM"/>
    </source>
</evidence>
<sequence>MVATWDEVARIVGELALTSEPSPHDWRVGKKLLAWERPLRPSEREALERNGPQPPRGDILGVRVSDEGVKFALIDDEPQTYFTTPHFDGYPAVLVNLAEISVRDLQELITEAWLTQAPRKLVQEFLAESR</sequence>
<keyword evidence="2" id="KW-1185">Reference proteome</keyword>
<accession>A0A7I9Z6Z4</accession>
<dbReference type="InterPro" id="IPR058532">
    <property type="entry name" value="YjbR/MT2646/Rv2570-like"/>
</dbReference>
<dbReference type="EMBL" id="BLLA01000001">
    <property type="protein sequence ID" value="GFG96638.1"/>
    <property type="molecule type" value="Genomic_DNA"/>
</dbReference>